<reference evidence="2 3" key="1">
    <citation type="journal article" date="2014" name="World J. Microbiol. Biotechnol.">
        <title>Biodiversity and physiological characteristics of Antarctic and Arctic lichens-associated bacteria.</title>
        <authorList>
            <person name="Lee Y.M."/>
            <person name="Kim E.H."/>
            <person name="Lee H.K."/>
            <person name="Hong S.G."/>
        </authorList>
    </citation>
    <scope>NUCLEOTIDE SEQUENCE [LARGE SCALE GENOMIC DNA]</scope>
    <source>
        <strain evidence="2 3">PAMC 26569</strain>
    </source>
</reference>
<gene>
    <name evidence="2" type="ORF">HN018_19980</name>
</gene>
<dbReference type="Pfam" id="PF06568">
    <property type="entry name" value="YjiS-like"/>
    <property type="match status" value="1"/>
</dbReference>
<proteinExistence type="predicted"/>
<accession>A0A6M8HUI5</accession>
<sequence length="71" mass="8086">MAHVTSFAPRSTIDLSLLVRGMGQDVSAFLMQRREQRRIRRELHAYSDRELGDLGFSRGDIADVAAGRLRR</sequence>
<protein>
    <submittedName>
        <fullName evidence="2">DUF1127 domain-containing protein</fullName>
    </submittedName>
</protein>
<dbReference type="Proteomes" id="UP000500767">
    <property type="component" value="Chromosome"/>
</dbReference>
<dbReference type="AlphaFoldDB" id="A0A6M8HUI5"/>
<name>A0A6M8HUI5_9PROT</name>
<dbReference type="RefSeq" id="WP_171833690.1">
    <property type="nucleotide sequence ID" value="NZ_CP053708.1"/>
</dbReference>
<evidence type="ECO:0000313" key="3">
    <source>
        <dbReference type="Proteomes" id="UP000500767"/>
    </source>
</evidence>
<feature type="domain" description="YjiS-like" evidence="1">
    <location>
        <begin position="30"/>
        <end position="61"/>
    </location>
</feature>
<dbReference type="EMBL" id="CP053708">
    <property type="protein sequence ID" value="QKE92008.1"/>
    <property type="molecule type" value="Genomic_DNA"/>
</dbReference>
<dbReference type="KEGG" id="lck:HN018_19980"/>
<evidence type="ECO:0000313" key="2">
    <source>
        <dbReference type="EMBL" id="QKE92008.1"/>
    </source>
</evidence>
<organism evidence="2 3">
    <name type="scientific">Lichenicola cladoniae</name>
    <dbReference type="NCBI Taxonomy" id="1484109"/>
    <lineage>
        <taxon>Bacteria</taxon>
        <taxon>Pseudomonadati</taxon>
        <taxon>Pseudomonadota</taxon>
        <taxon>Alphaproteobacteria</taxon>
        <taxon>Acetobacterales</taxon>
        <taxon>Acetobacteraceae</taxon>
        <taxon>Lichenicola</taxon>
    </lineage>
</organism>
<dbReference type="InterPro" id="IPR009506">
    <property type="entry name" value="YjiS-like"/>
</dbReference>
<evidence type="ECO:0000259" key="1">
    <source>
        <dbReference type="Pfam" id="PF06568"/>
    </source>
</evidence>
<keyword evidence="3" id="KW-1185">Reference proteome</keyword>